<name>E3G5V0_ENTLS</name>
<evidence type="ECO:0000256" key="1">
    <source>
        <dbReference type="ARBA" id="ARBA00004571"/>
    </source>
</evidence>
<evidence type="ECO:0000256" key="2">
    <source>
        <dbReference type="ARBA" id="ARBA00008163"/>
    </source>
</evidence>
<dbReference type="HOGENOM" id="CLU_035981_0_1_6"/>
<dbReference type="AlphaFoldDB" id="E3G5V0"/>
<dbReference type="SUPFAM" id="SSF56935">
    <property type="entry name" value="Porins"/>
    <property type="match status" value="1"/>
</dbReference>
<keyword evidence="5" id="KW-0732">Signal</keyword>
<proteinExistence type="inferred from homology"/>
<dbReference type="KEGG" id="esc:Entcl_0963"/>
<reference evidence="10" key="1">
    <citation type="submission" date="2010-10" db="EMBL/GenBank/DDBJ databases">
        <title>Complete sequence of Enterobacter cloacae SCF1.</title>
        <authorList>
            <consortium name="US DOE Joint Genome Institute"/>
            <person name="Lucas S."/>
            <person name="Copeland A."/>
            <person name="Lapidus A."/>
            <person name="Cheng J.-F."/>
            <person name="Bruce D."/>
            <person name="Goodwin L."/>
            <person name="Pitluck S."/>
            <person name="Davenport K."/>
            <person name="Detter J.C."/>
            <person name="Han C."/>
            <person name="Tapia R."/>
            <person name="Land M."/>
            <person name="Hauser L."/>
            <person name="Chang Y.-J."/>
            <person name="Jeffries C."/>
            <person name="Kyrpides N."/>
            <person name="Ivanova N."/>
            <person name="Mikhailova N."/>
            <person name="DeAngelis K."/>
            <person name="Arkin A.P."/>
            <person name="Chivian D."/>
            <person name="Edwards B."/>
            <person name="Woo H."/>
            <person name="Hazen T.C."/>
            <person name="Woyke T."/>
        </authorList>
    </citation>
    <scope>NUCLEOTIDE SEQUENCE [LARGE SCALE GENOMIC DNA]</scope>
    <source>
        <strain evidence="10">SCF1</strain>
    </source>
</reference>
<protein>
    <submittedName>
        <fullName evidence="9">Membrane protein involved in aromatic hydrocarbon degradation</fullName>
    </submittedName>
</protein>
<comment type="similarity">
    <text evidence="2">Belongs to the OmpP1/FadL family.</text>
</comment>
<evidence type="ECO:0000256" key="5">
    <source>
        <dbReference type="ARBA" id="ARBA00022729"/>
    </source>
</evidence>
<dbReference type="Proteomes" id="UP000006872">
    <property type="component" value="Chromosome"/>
</dbReference>
<feature type="transmembrane region" description="Helical" evidence="8">
    <location>
        <begin position="12"/>
        <end position="38"/>
    </location>
</feature>
<keyword evidence="8" id="KW-1133">Transmembrane helix</keyword>
<evidence type="ECO:0000256" key="3">
    <source>
        <dbReference type="ARBA" id="ARBA00022452"/>
    </source>
</evidence>
<dbReference type="InterPro" id="IPR005017">
    <property type="entry name" value="OMPP1/FadL/TodX"/>
</dbReference>
<evidence type="ECO:0000256" key="6">
    <source>
        <dbReference type="ARBA" id="ARBA00023136"/>
    </source>
</evidence>
<evidence type="ECO:0000313" key="10">
    <source>
        <dbReference type="Proteomes" id="UP000006872"/>
    </source>
</evidence>
<comment type="subcellular location">
    <subcellularLocation>
        <location evidence="1">Cell outer membrane</location>
        <topology evidence="1">Multi-pass membrane protein</topology>
    </subcellularLocation>
</comment>
<organism evidence="9 10">
    <name type="scientific">Enterobacter lignolyticus (strain SCF1)</name>
    <dbReference type="NCBI Taxonomy" id="701347"/>
    <lineage>
        <taxon>Bacteria</taxon>
        <taxon>Pseudomonadati</taxon>
        <taxon>Pseudomonadota</taxon>
        <taxon>Gammaproteobacteria</taxon>
        <taxon>Enterobacterales</taxon>
        <taxon>Enterobacteriaceae</taxon>
        <taxon>Pluralibacter</taxon>
    </lineage>
</organism>
<evidence type="ECO:0000256" key="4">
    <source>
        <dbReference type="ARBA" id="ARBA00022692"/>
    </source>
</evidence>
<keyword evidence="7" id="KW-0998">Cell outer membrane</keyword>
<keyword evidence="6 8" id="KW-0472">Membrane</keyword>
<dbReference type="STRING" id="701347.Entcl_0963"/>
<dbReference type="GO" id="GO:0015483">
    <property type="term" value="F:long-chain fatty acid transporting porin activity"/>
    <property type="evidence" value="ECO:0007669"/>
    <property type="project" value="TreeGrafter"/>
</dbReference>
<evidence type="ECO:0000313" key="9">
    <source>
        <dbReference type="EMBL" id="ADO47235.1"/>
    </source>
</evidence>
<evidence type="ECO:0000256" key="7">
    <source>
        <dbReference type="ARBA" id="ARBA00023237"/>
    </source>
</evidence>
<dbReference type="Gene3D" id="2.40.160.60">
    <property type="entry name" value="Outer membrane protein transport protein (OMPP1/FadL/TodX)"/>
    <property type="match status" value="1"/>
</dbReference>
<dbReference type="PANTHER" id="PTHR35093">
    <property type="entry name" value="OUTER MEMBRANE PROTEIN NMB0088-RELATED"/>
    <property type="match status" value="1"/>
</dbReference>
<reference evidence="9 10" key="2">
    <citation type="journal article" date="2011" name="Stand. Genomic Sci.">
        <title>Complete genome sequence of 'Enterobacter lignolyticus' SCF1.</title>
        <authorList>
            <person name="Deangelis K.M."/>
            <person name="D'Haeseleer P."/>
            <person name="Chivian D."/>
            <person name="Fortney J.L."/>
            <person name="Khudyakov J."/>
            <person name="Simmons B."/>
            <person name="Woo H."/>
            <person name="Arkin A.P."/>
            <person name="Davenport K.W."/>
            <person name="Goodwin L."/>
            <person name="Chen A."/>
            <person name="Ivanova N."/>
            <person name="Kyrpides N.C."/>
            <person name="Mavromatis K."/>
            <person name="Woyke T."/>
            <person name="Hazen T.C."/>
        </authorList>
    </citation>
    <scope>NUCLEOTIDE SEQUENCE [LARGE SCALE GENOMIC DNA]</scope>
    <source>
        <strain evidence="9 10">SCF1</strain>
    </source>
</reference>
<dbReference type="EMBL" id="CP002272">
    <property type="protein sequence ID" value="ADO47235.1"/>
    <property type="molecule type" value="Genomic_DNA"/>
</dbReference>
<dbReference type="Pfam" id="PF03349">
    <property type="entry name" value="Toluene_X"/>
    <property type="match status" value="1"/>
</dbReference>
<keyword evidence="4 8" id="KW-0812">Transmembrane</keyword>
<dbReference type="PANTHER" id="PTHR35093:SF8">
    <property type="entry name" value="OUTER MEMBRANE PROTEIN NMB0088-RELATED"/>
    <property type="match status" value="1"/>
</dbReference>
<evidence type="ECO:0000256" key="8">
    <source>
        <dbReference type="SAM" id="Phobius"/>
    </source>
</evidence>
<sequence length="407" mass="44817">MAITSVSTGRKGTLTVIIGGGFGLFFSMLSHASALYFYEIGTEDTALAGAGQAARAQDASTIVSNPAGMTRLPDHMFTGGLQLMNGNIDYQLDNPSLKRPGNVMKIFPNASGFYSQKMNDSLYAGLGLYGNYGLGIDFGDWAGDRLIKKSTMVAMTLSPSLAYKLNDRLSLGASANINYGFLSLTRSVDGSDEKDQDHDWAMSYRLGLLMALTERTRAGITWNSKTDYDFNIDGKARFPNLPDVEYTLPISAQVRAPQQIMLSLVHDLNTQWSVMGDLGWQDWSQFGAPQITVSGQTLDKSNRMTDTWHTALGVQYRPTEQWRLNAGVAYDSSPYRDQSDAAMTLPTGDEWRFATGAQYQITPASNIGFAVEYLHMQSAQVQSPAVFKGGYDNPYLWFASVNYSYQF</sequence>
<dbReference type="eggNOG" id="COG2067">
    <property type="taxonomic scope" value="Bacteria"/>
</dbReference>
<keyword evidence="10" id="KW-1185">Reference proteome</keyword>
<gene>
    <name evidence="9" type="ordered locus">Entcl_0963</name>
</gene>
<keyword evidence="3" id="KW-1134">Transmembrane beta strand</keyword>
<accession>E3G5V0</accession>
<dbReference type="GO" id="GO:0009279">
    <property type="term" value="C:cell outer membrane"/>
    <property type="evidence" value="ECO:0007669"/>
    <property type="project" value="UniProtKB-SubCell"/>
</dbReference>